<keyword evidence="5" id="KW-1185">Reference proteome</keyword>
<dbReference type="UniPathway" id="UPA00120">
    <property type="reaction ID" value="UER00203"/>
</dbReference>
<proteinExistence type="predicted"/>
<dbReference type="SUPFAM" id="SSF55298">
    <property type="entry name" value="YjgF-like"/>
    <property type="match status" value="1"/>
</dbReference>
<gene>
    <name evidence="4" type="ORF">CTER_0724</name>
</gene>
<dbReference type="Gene3D" id="3.30.1330.40">
    <property type="entry name" value="RutC-like"/>
    <property type="match status" value="1"/>
</dbReference>
<dbReference type="InterPro" id="IPR008243">
    <property type="entry name" value="Chorismate_mutase_AroH"/>
</dbReference>
<organism evidence="4 5">
    <name type="scientific">Ruminiclostridium cellobioparum subsp. termitidis CT1112</name>
    <dbReference type="NCBI Taxonomy" id="1195236"/>
    <lineage>
        <taxon>Bacteria</taxon>
        <taxon>Bacillati</taxon>
        <taxon>Bacillota</taxon>
        <taxon>Clostridia</taxon>
        <taxon>Eubacteriales</taxon>
        <taxon>Oscillospiraceae</taxon>
        <taxon>Ruminiclostridium</taxon>
    </lineage>
</organism>
<dbReference type="eggNOG" id="COG4401">
    <property type="taxonomic scope" value="Bacteria"/>
</dbReference>
<dbReference type="Pfam" id="PF07736">
    <property type="entry name" value="CM_1"/>
    <property type="match status" value="1"/>
</dbReference>
<sequence>MLVRAIRGAITVPENTKEAILEGTRDLLAEIINNNKIKTSDLISIIFTMTSDLNAVFPAVAAREMGLNDVPLMCSSEIDVPGSLRSCVRVLIHINTDKEGSEIKHIYLKGAAVLRPDLAK</sequence>
<evidence type="ECO:0000256" key="3">
    <source>
        <dbReference type="PROSITE-ProRule" id="PRU00514"/>
    </source>
</evidence>
<dbReference type="PIRSF" id="PIRSF005965">
    <property type="entry name" value="Chor_mut_AroH"/>
    <property type="match status" value="1"/>
</dbReference>
<evidence type="ECO:0000256" key="1">
    <source>
        <dbReference type="NCBIfam" id="TIGR01796"/>
    </source>
</evidence>
<dbReference type="PANTHER" id="PTHR21164:SF0">
    <property type="entry name" value="CHORISMATE MUTASE AROH"/>
    <property type="match status" value="1"/>
</dbReference>
<dbReference type="CDD" id="cd02185">
    <property type="entry name" value="AroH"/>
    <property type="match status" value="1"/>
</dbReference>
<evidence type="ECO:0000313" key="4">
    <source>
        <dbReference type="EMBL" id="EMS73354.1"/>
    </source>
</evidence>
<dbReference type="AlphaFoldDB" id="S0FW22"/>
<dbReference type="GO" id="GO:0004106">
    <property type="term" value="F:chorismate mutase activity"/>
    <property type="evidence" value="ECO:0007669"/>
    <property type="project" value="UniProtKB-UniRule"/>
</dbReference>
<name>S0FW22_RUMCE</name>
<dbReference type="PANTHER" id="PTHR21164">
    <property type="entry name" value="CHORISMATE MUTASE"/>
    <property type="match status" value="1"/>
</dbReference>
<dbReference type="RefSeq" id="WP_004624293.1">
    <property type="nucleotide sequence ID" value="NZ_AORV01000021.1"/>
</dbReference>
<comment type="caution">
    <text evidence="4">The sequence shown here is derived from an EMBL/GenBank/DDBJ whole genome shotgun (WGS) entry which is preliminary data.</text>
</comment>
<keyword evidence="2 3" id="KW-0057">Aromatic amino acid biosynthesis</keyword>
<dbReference type="Proteomes" id="UP000014155">
    <property type="component" value="Unassembled WGS sequence"/>
</dbReference>
<dbReference type="PATRIC" id="fig|1195236.3.peg.1019"/>
<reference evidence="4 5" key="1">
    <citation type="journal article" date="2013" name="Genome Announc.">
        <title>Draft Genome Sequence of the Cellulolytic, Mesophilic, Anaerobic Bacterium Clostridium termitidis Strain CT1112 (DSM 5398).</title>
        <authorList>
            <person name="Lal S."/>
            <person name="Ramachandran U."/>
            <person name="Zhang X."/>
            <person name="Munir R."/>
            <person name="Sparling R."/>
            <person name="Levin D.B."/>
        </authorList>
    </citation>
    <scope>NUCLEOTIDE SEQUENCE [LARGE SCALE GENOMIC DNA]</scope>
    <source>
        <strain evidence="4 5">CT1112</strain>
    </source>
</reference>
<dbReference type="GO" id="GO:0008652">
    <property type="term" value="P:amino acid biosynthetic process"/>
    <property type="evidence" value="ECO:0007669"/>
    <property type="project" value="UniProtKB-UniRule"/>
</dbReference>
<dbReference type="STRING" id="1195236.CTER_0724"/>
<dbReference type="EC" id="5.4.99.5" evidence="1 3"/>
<feature type="binding site" evidence="2">
    <location>
        <position position="89"/>
    </location>
    <ligand>
        <name>prephenate</name>
        <dbReference type="ChEBI" id="CHEBI:29934"/>
    </ligand>
</feature>
<dbReference type="PROSITE" id="PS51167">
    <property type="entry name" value="CHORISMATE_MUT_1"/>
    <property type="match status" value="1"/>
</dbReference>
<keyword evidence="3 4" id="KW-0413">Isomerase</keyword>
<protein>
    <recommendedName>
        <fullName evidence="1 3">chorismate mutase</fullName>
        <ecNumber evidence="1 3">5.4.99.5</ecNumber>
    </recommendedName>
</protein>
<evidence type="ECO:0000313" key="5">
    <source>
        <dbReference type="Proteomes" id="UP000014155"/>
    </source>
</evidence>
<dbReference type="GO" id="GO:0009073">
    <property type="term" value="P:aromatic amino acid family biosynthetic process"/>
    <property type="evidence" value="ECO:0007669"/>
    <property type="project" value="UniProtKB-UniRule"/>
</dbReference>
<keyword evidence="2 3" id="KW-0028">Amino-acid biosynthesis</keyword>
<feature type="binding site" evidence="2">
    <location>
        <position position="7"/>
    </location>
    <ligand>
        <name>prephenate</name>
        <dbReference type="ChEBI" id="CHEBI:29934"/>
    </ligand>
</feature>
<accession>S0FW22</accession>
<comment type="catalytic activity">
    <reaction evidence="3">
        <text>chorismate = prephenate</text>
        <dbReference type="Rhea" id="RHEA:13897"/>
        <dbReference type="ChEBI" id="CHEBI:29748"/>
        <dbReference type="ChEBI" id="CHEBI:29934"/>
        <dbReference type="EC" id="5.4.99.5"/>
    </reaction>
</comment>
<dbReference type="InterPro" id="IPR035959">
    <property type="entry name" value="RutC-like_sf"/>
</dbReference>
<dbReference type="EMBL" id="AORV01000021">
    <property type="protein sequence ID" value="EMS73354.1"/>
    <property type="molecule type" value="Genomic_DNA"/>
</dbReference>
<dbReference type="NCBIfam" id="TIGR01796">
    <property type="entry name" value="CM_mono_aroH"/>
    <property type="match status" value="1"/>
</dbReference>
<evidence type="ECO:0000256" key="2">
    <source>
        <dbReference type="PIRSR" id="PIRSR005965-1"/>
    </source>
</evidence>
<dbReference type="GO" id="GO:0046417">
    <property type="term" value="P:chorismate metabolic process"/>
    <property type="evidence" value="ECO:0007669"/>
    <property type="project" value="TreeGrafter"/>
</dbReference>
<feature type="binding site" evidence="2">
    <location>
        <position position="107"/>
    </location>
    <ligand>
        <name>prephenate</name>
        <dbReference type="ChEBI" id="CHEBI:29934"/>
    </ligand>
</feature>